<dbReference type="PANTHER" id="PTHR36766">
    <property type="entry name" value="PLANT BROAD-SPECTRUM MILDEW RESISTANCE PROTEIN RPW8"/>
    <property type="match status" value="1"/>
</dbReference>
<gene>
    <name evidence="9" type="ORF">ES319_A13G218400v1</name>
</gene>
<dbReference type="AlphaFoldDB" id="A0A5J5T5E2"/>
<name>A0A5J5T5E2_GOSBA</name>
<dbReference type="InterPro" id="IPR042197">
    <property type="entry name" value="Apaf_helical"/>
</dbReference>
<keyword evidence="3" id="KW-0611">Plant defense</keyword>
<dbReference type="EMBL" id="CM018214">
    <property type="protein sequence ID" value="KAB2050043.1"/>
    <property type="molecule type" value="Genomic_DNA"/>
</dbReference>
<evidence type="ECO:0000256" key="4">
    <source>
        <dbReference type="ARBA" id="ARBA00022840"/>
    </source>
</evidence>
<dbReference type="GO" id="GO:0006952">
    <property type="term" value="P:defense response"/>
    <property type="evidence" value="ECO:0007669"/>
    <property type="project" value="UniProtKB-KW"/>
</dbReference>
<dbReference type="FunFam" id="1.10.10.10:FF:000322">
    <property type="entry name" value="Probable disease resistance protein At1g63360"/>
    <property type="match status" value="1"/>
</dbReference>
<keyword evidence="1" id="KW-0677">Repeat</keyword>
<organism evidence="9 10">
    <name type="scientific">Gossypium barbadense</name>
    <name type="common">Sea Island cotton</name>
    <name type="synonym">Hibiscus barbadensis</name>
    <dbReference type="NCBI Taxonomy" id="3634"/>
    <lineage>
        <taxon>Eukaryota</taxon>
        <taxon>Viridiplantae</taxon>
        <taxon>Streptophyta</taxon>
        <taxon>Embryophyta</taxon>
        <taxon>Tracheophyta</taxon>
        <taxon>Spermatophyta</taxon>
        <taxon>Magnoliopsida</taxon>
        <taxon>eudicotyledons</taxon>
        <taxon>Gunneridae</taxon>
        <taxon>Pentapetalae</taxon>
        <taxon>rosids</taxon>
        <taxon>malvids</taxon>
        <taxon>Malvales</taxon>
        <taxon>Malvaceae</taxon>
        <taxon>Malvoideae</taxon>
        <taxon>Gossypium</taxon>
    </lineage>
</organism>
<dbReference type="Gene3D" id="1.10.10.10">
    <property type="entry name" value="Winged helix-like DNA-binding domain superfamily/Winged helix DNA-binding domain"/>
    <property type="match status" value="1"/>
</dbReference>
<evidence type="ECO:0000256" key="3">
    <source>
        <dbReference type="ARBA" id="ARBA00022821"/>
    </source>
</evidence>
<dbReference type="Gene3D" id="1.10.8.430">
    <property type="entry name" value="Helical domain of apoptotic protease-activating factors"/>
    <property type="match status" value="1"/>
</dbReference>
<dbReference type="GO" id="GO:0043531">
    <property type="term" value="F:ADP binding"/>
    <property type="evidence" value="ECO:0007669"/>
    <property type="project" value="InterPro"/>
</dbReference>
<protein>
    <recommendedName>
        <fullName evidence="11">NB-ARC domain-containing protein</fullName>
    </recommendedName>
</protein>
<dbReference type="InterPro" id="IPR027417">
    <property type="entry name" value="P-loop_NTPase"/>
</dbReference>
<dbReference type="GO" id="GO:0051707">
    <property type="term" value="P:response to other organism"/>
    <property type="evidence" value="ECO:0007669"/>
    <property type="project" value="UniProtKB-ARBA"/>
</dbReference>
<feature type="domain" description="Disease resistance protein winged helix" evidence="7">
    <location>
        <begin position="429"/>
        <end position="499"/>
    </location>
</feature>
<dbReference type="Gene3D" id="3.40.50.300">
    <property type="entry name" value="P-loop containing nucleotide triphosphate hydrolases"/>
    <property type="match status" value="1"/>
</dbReference>
<dbReference type="FunFam" id="3.40.50.300:FF:001091">
    <property type="entry name" value="Probable disease resistance protein At1g61300"/>
    <property type="match status" value="1"/>
</dbReference>
<dbReference type="Pfam" id="PF18052">
    <property type="entry name" value="Rx_N"/>
    <property type="match status" value="1"/>
</dbReference>
<dbReference type="Proteomes" id="UP000327439">
    <property type="component" value="Chromosome A13"/>
</dbReference>
<keyword evidence="4" id="KW-0067">ATP-binding</keyword>
<accession>A0A5J5T5E2</accession>
<feature type="domain" description="NB-ARC" evidence="5">
    <location>
        <begin position="170"/>
        <end position="344"/>
    </location>
</feature>
<evidence type="ECO:0000313" key="10">
    <source>
        <dbReference type="Proteomes" id="UP000327439"/>
    </source>
</evidence>
<dbReference type="OrthoDB" id="2018467at2759"/>
<evidence type="ECO:0000313" key="9">
    <source>
        <dbReference type="EMBL" id="KAB2050044.1"/>
    </source>
</evidence>
<dbReference type="SUPFAM" id="SSF52540">
    <property type="entry name" value="P-loop containing nucleoside triphosphate hydrolases"/>
    <property type="match status" value="1"/>
</dbReference>
<dbReference type="Pfam" id="PF23598">
    <property type="entry name" value="LRR_14"/>
    <property type="match status" value="1"/>
</dbReference>
<dbReference type="CDD" id="cd14798">
    <property type="entry name" value="RX-CC_like"/>
    <property type="match status" value="1"/>
</dbReference>
<dbReference type="Pfam" id="PF23559">
    <property type="entry name" value="WHD_DRP"/>
    <property type="match status" value="1"/>
</dbReference>
<dbReference type="GO" id="GO:0005524">
    <property type="term" value="F:ATP binding"/>
    <property type="evidence" value="ECO:0007669"/>
    <property type="project" value="UniProtKB-KW"/>
</dbReference>
<dbReference type="InterPro" id="IPR038005">
    <property type="entry name" value="RX-like_CC"/>
</dbReference>
<dbReference type="InterPro" id="IPR036388">
    <property type="entry name" value="WH-like_DNA-bd_sf"/>
</dbReference>
<feature type="domain" description="Disease resistance N-terminal" evidence="6">
    <location>
        <begin position="11"/>
        <end position="92"/>
    </location>
</feature>
<evidence type="ECO:0008006" key="11">
    <source>
        <dbReference type="Google" id="ProtNLM"/>
    </source>
</evidence>
<evidence type="ECO:0000256" key="2">
    <source>
        <dbReference type="ARBA" id="ARBA00022741"/>
    </source>
</evidence>
<dbReference type="Gene3D" id="1.20.5.4130">
    <property type="match status" value="1"/>
</dbReference>
<keyword evidence="10" id="KW-1185">Reference proteome</keyword>
<evidence type="ECO:0000256" key="1">
    <source>
        <dbReference type="ARBA" id="ARBA00022737"/>
    </source>
</evidence>
<evidence type="ECO:0000259" key="7">
    <source>
        <dbReference type="Pfam" id="PF23559"/>
    </source>
</evidence>
<keyword evidence="2" id="KW-0547">Nucleotide-binding</keyword>
<evidence type="ECO:0000259" key="6">
    <source>
        <dbReference type="Pfam" id="PF18052"/>
    </source>
</evidence>
<evidence type="ECO:0000259" key="8">
    <source>
        <dbReference type="Pfam" id="PF23598"/>
    </source>
</evidence>
<reference evidence="9" key="1">
    <citation type="submission" date="2019-06" db="EMBL/GenBank/DDBJ databases">
        <title>WGS assembly of Gossypium barbadense.</title>
        <authorList>
            <person name="Chen Z.J."/>
            <person name="Sreedasyam A."/>
            <person name="Ando A."/>
            <person name="Song Q."/>
            <person name="De L."/>
            <person name="Hulse-Kemp A."/>
            <person name="Ding M."/>
            <person name="Ye W."/>
            <person name="Kirkbride R."/>
            <person name="Jenkins J."/>
            <person name="Plott C."/>
            <person name="Lovell J."/>
            <person name="Lin Y.-M."/>
            <person name="Vaughn R."/>
            <person name="Liu B."/>
            <person name="Li W."/>
            <person name="Simpson S."/>
            <person name="Scheffler B."/>
            <person name="Saski C."/>
            <person name="Grover C."/>
            <person name="Hu G."/>
            <person name="Conover J."/>
            <person name="Carlson J."/>
            <person name="Shu S."/>
            <person name="Boston L."/>
            <person name="Williams M."/>
            <person name="Peterson D."/>
            <person name="Mcgee K."/>
            <person name="Jones D."/>
            <person name="Wendel J."/>
            <person name="Stelly D."/>
            <person name="Grimwood J."/>
            <person name="Schmutz J."/>
        </authorList>
    </citation>
    <scope>NUCLEOTIDE SEQUENCE [LARGE SCALE GENOMIC DNA]</scope>
    <source>
        <strain evidence="9">1400233.01</strain>
    </source>
</reference>
<dbReference type="Gene3D" id="3.80.10.10">
    <property type="entry name" value="Ribonuclease Inhibitor"/>
    <property type="match status" value="2"/>
</dbReference>
<dbReference type="InterPro" id="IPR002182">
    <property type="entry name" value="NB-ARC"/>
</dbReference>
<sequence>MAETFLFSIAERLVDKIVGLTVDEVRLAFNVKTDLKKLEDTMISIKAVLLDAERQQHQNDKLRLCMWKLRDIFYDAEDVIDDFKCEALRKQDAINHPNINNLKVRVLGSFCLPLSFSLKMSHKIKDINGRLGELATEWNSFDLRQCSDNRHVFRRETISFVDSSDVIGRDKDKENIISMLMKPSEDRNVPVIPIVGIGGLGKTTLAQLVYNDDRVTSLFPLKIWICVSEEFDLSRLLNLIIQSVNKEVRCDDLTLEALQACLRSLLNDKKFLLVLDDVWNENQAKWVELRNLLRSIDGLRQSKIIVTTRSLKVASLMSSICPYELKGLPFEDCLTLFTKWAFNDGDERHYPNLIRIGEEIVKKCKGVPLAVRTLGSLLFQKTDESDWIYIRESEIWRLEQHENDILPVLKLSYNHLPSHLQRCLAFLSLYKKDEIYLSDKIIRLWMANGLLEHAKQNQEWEDVGKQYLNELLSRCLIQKEEDFRLKFTFKMHDLIHDLALDVSQRECKIVNSKTKTVDENVQHLLLCDEKLVEVPRVLEKLEKVQTVIFQDSSLRSKIFDKSLINLCVSNFKYLRALELRDSPLTALPNSIGTLKHLRELDLARSEDICELPRTFYKLYYLQSLNLGATSLKQLPDSVQRLIELRHLVITIEATHLKEIRAGCWTSLQYLELYNCFELECLPEGMQYLKSLRTLILTYCDSLVSLPRSLKLLTKLEHLVINGCTKINLEMEAEEEEDNDLQLSLKTLSLESLSVLTALPRLLLQGSSSTLQQLRIRGCPNLSILPAWLPNLTSLQKLEIVNCRNLSALPEGIDRLTNLRELRILGCPKLSKRYSENGGEDWHKIAHIQKVDIY</sequence>
<dbReference type="InterPro" id="IPR041118">
    <property type="entry name" value="Rx_N"/>
</dbReference>
<dbReference type="PANTHER" id="PTHR36766:SF67">
    <property type="entry name" value="DISEASE RESISTANCE PROTEIN RGA3"/>
    <property type="match status" value="1"/>
</dbReference>
<dbReference type="EMBL" id="CM018214">
    <property type="protein sequence ID" value="KAB2050044.1"/>
    <property type="molecule type" value="Genomic_DNA"/>
</dbReference>
<evidence type="ECO:0000259" key="5">
    <source>
        <dbReference type="Pfam" id="PF00931"/>
    </source>
</evidence>
<dbReference type="SUPFAM" id="SSF52058">
    <property type="entry name" value="L domain-like"/>
    <property type="match status" value="1"/>
</dbReference>
<dbReference type="InterPro" id="IPR055414">
    <property type="entry name" value="LRR_R13L4/SHOC2-like"/>
</dbReference>
<feature type="domain" description="Disease resistance R13L4/SHOC-2-like LRR" evidence="8">
    <location>
        <begin position="555"/>
        <end position="775"/>
    </location>
</feature>
<dbReference type="PRINTS" id="PR00364">
    <property type="entry name" value="DISEASERSIST"/>
</dbReference>
<dbReference type="Pfam" id="PF00931">
    <property type="entry name" value="NB-ARC"/>
    <property type="match status" value="1"/>
</dbReference>
<proteinExistence type="predicted"/>
<dbReference type="InterPro" id="IPR032675">
    <property type="entry name" value="LRR_dom_sf"/>
</dbReference>
<dbReference type="InterPro" id="IPR058922">
    <property type="entry name" value="WHD_DRP"/>
</dbReference>
<reference evidence="10" key="2">
    <citation type="journal article" date="2020" name="Nat. Genet.">
        <title>Genomic diversifications of five Gossypium allopolyploid species and their impact on cotton improvement.</title>
        <authorList>
            <person name="Chen Z.J."/>
            <person name="Sreedasyam A."/>
            <person name="Ando A."/>
            <person name="Song Q."/>
            <person name="De Santiago L.M."/>
            <person name="Hulse-Kemp A.M."/>
            <person name="Ding M."/>
            <person name="Ye W."/>
            <person name="Kirkbride R.C."/>
            <person name="Jenkins J."/>
            <person name="Plott C."/>
            <person name="Lovell J."/>
            <person name="Lin Y.M."/>
            <person name="Vaughn R."/>
            <person name="Liu B."/>
            <person name="Simpson S."/>
            <person name="Scheffler B.E."/>
            <person name="Wen L."/>
            <person name="Saski C.A."/>
            <person name="Grover C.E."/>
            <person name="Hu G."/>
            <person name="Conover J.L."/>
            <person name="Carlson J.W."/>
            <person name="Shu S."/>
            <person name="Boston L.B."/>
            <person name="Williams M."/>
            <person name="Peterson D.G."/>
            <person name="McGee K."/>
            <person name="Jones D.C."/>
            <person name="Wendel J.F."/>
            <person name="Stelly D.M."/>
            <person name="Grimwood J."/>
            <person name="Schmutz J."/>
        </authorList>
    </citation>
    <scope>NUCLEOTIDE SEQUENCE [LARGE SCALE GENOMIC DNA]</scope>
    <source>
        <strain evidence="10">cv. 3-79</strain>
    </source>
</reference>